<evidence type="ECO:0000313" key="2">
    <source>
        <dbReference type="EMBL" id="RDH84811.1"/>
    </source>
</evidence>
<reference evidence="2 3" key="1">
    <citation type="journal article" date="2018" name="ISME J.">
        <title>Endosymbiont genomes yield clues of tubeworm success.</title>
        <authorList>
            <person name="Li Y."/>
            <person name="Liles M.R."/>
            <person name="Halanych K.M."/>
        </authorList>
    </citation>
    <scope>NUCLEOTIDE SEQUENCE [LARGE SCALE GENOMIC DNA]</scope>
    <source>
        <strain evidence="2">A1464</strain>
    </source>
</reference>
<dbReference type="AlphaFoldDB" id="A0A370DIU9"/>
<sequence>MKFNSDKQISIKILIMYMISALLFLSSIELHIHNQEAAAYNSHGSAVSITSLSNDIIDIASEIEVSPDGMLKVQNSSPDLLVFLLLLTLIIAVFSHVTVTQARHLLTTPEPPFYGTPSLRAPPQ</sequence>
<keyword evidence="3" id="KW-1185">Reference proteome</keyword>
<accession>A0A370DIU9</accession>
<dbReference type="EMBL" id="QFXC01000007">
    <property type="protein sequence ID" value="RDH84811.1"/>
    <property type="molecule type" value="Genomic_DNA"/>
</dbReference>
<comment type="caution">
    <text evidence="2">The sequence shown here is derived from an EMBL/GenBank/DDBJ whole genome shotgun (WGS) entry which is preliminary data.</text>
</comment>
<evidence type="ECO:0000256" key="1">
    <source>
        <dbReference type="SAM" id="Phobius"/>
    </source>
</evidence>
<keyword evidence="1" id="KW-1133">Transmembrane helix</keyword>
<dbReference type="Proteomes" id="UP000254266">
    <property type="component" value="Unassembled WGS sequence"/>
</dbReference>
<name>A0A370DIU9_9GAMM</name>
<organism evidence="2 3">
    <name type="scientific">endosymbiont of Galathealinum brachiosum</name>
    <dbReference type="NCBI Taxonomy" id="2200906"/>
    <lineage>
        <taxon>Bacteria</taxon>
        <taxon>Pseudomonadati</taxon>
        <taxon>Pseudomonadota</taxon>
        <taxon>Gammaproteobacteria</taxon>
        <taxon>sulfur-oxidizing symbionts</taxon>
    </lineage>
</organism>
<feature type="transmembrane region" description="Helical" evidence="1">
    <location>
        <begin position="12"/>
        <end position="32"/>
    </location>
</feature>
<keyword evidence="1" id="KW-0472">Membrane</keyword>
<keyword evidence="1" id="KW-0812">Transmembrane</keyword>
<proteinExistence type="predicted"/>
<gene>
    <name evidence="2" type="ORF">DIZ80_04930</name>
</gene>
<evidence type="ECO:0000313" key="3">
    <source>
        <dbReference type="Proteomes" id="UP000254266"/>
    </source>
</evidence>
<feature type="transmembrane region" description="Helical" evidence="1">
    <location>
        <begin position="80"/>
        <end position="99"/>
    </location>
</feature>
<protein>
    <submittedName>
        <fullName evidence="2">Uncharacterized protein</fullName>
    </submittedName>
</protein>